<comment type="caution">
    <text evidence="1">The sequence shown here is derived from an EMBL/GenBank/DDBJ whole genome shotgun (WGS) entry which is preliminary data.</text>
</comment>
<dbReference type="RefSeq" id="WP_052554071.1">
    <property type="nucleotide sequence ID" value="NZ_JMCC02000076.1"/>
</dbReference>
<dbReference type="PROSITE" id="PS51257">
    <property type="entry name" value="PROKAR_LIPOPROTEIN"/>
    <property type="match status" value="1"/>
</dbReference>
<proteinExistence type="predicted"/>
<name>A0A0C2CXB9_9BACT</name>
<reference evidence="1 2" key="1">
    <citation type="submission" date="2014-12" db="EMBL/GenBank/DDBJ databases">
        <title>Genome assembly of Enhygromyxa salina DSM 15201.</title>
        <authorList>
            <person name="Sharma G."/>
            <person name="Subramanian S."/>
        </authorList>
    </citation>
    <scope>NUCLEOTIDE SEQUENCE [LARGE SCALE GENOMIC DNA]</scope>
    <source>
        <strain evidence="1 2">DSM 15201</strain>
    </source>
</reference>
<evidence type="ECO:0000313" key="1">
    <source>
        <dbReference type="EMBL" id="KIG14250.1"/>
    </source>
</evidence>
<dbReference type="EMBL" id="JMCC02000076">
    <property type="protein sequence ID" value="KIG14250.1"/>
    <property type="molecule type" value="Genomic_DNA"/>
</dbReference>
<gene>
    <name evidence="1" type="ORF">DB30_06999</name>
</gene>
<evidence type="ECO:0000313" key="2">
    <source>
        <dbReference type="Proteomes" id="UP000031599"/>
    </source>
</evidence>
<protein>
    <submittedName>
        <fullName evidence="1">Uncharacterized protein</fullName>
    </submittedName>
</protein>
<sequence length="431" mass="45988">MTIIRNRILICSIVAACACSKAEGDLVTEEDLEAIDDAGLLQSDIASGSTDKMEPVLLPAGECVQVPVSKVYGYQHQCEGEISVSFGAGDIEGQESFMFGPKVSNDKYWVDPDSYDKPLVAACCGSFDYTNPTPEDNAPYVSSCMFDAVQQVCQGLPYFLRKQAEEESDDAKKAQIDALAASVDNKTKECLKALWAGGPPGPGGTSTSELAGTSWSPVTDATITIDGLEIHDWTQAGDLPWRTCSGMFENDDAVIPTTAFKLPGASETTRAVLVPGSIMTGVGPLEASGVIVPWAFASSLTIADMSDMSVRISGLQLRAGYSAMMVLEEHVQLKRASVTLRNPIVPSEDEGEYTVAPGAANFVATAVLEGGGEVVEGDSRIIDMVNQGPIVFRKGPAGEWVFDPFELVYEEPHFGPWALRFDGLIFRPASG</sequence>
<organism evidence="1 2">
    <name type="scientific">Enhygromyxa salina</name>
    <dbReference type="NCBI Taxonomy" id="215803"/>
    <lineage>
        <taxon>Bacteria</taxon>
        <taxon>Pseudomonadati</taxon>
        <taxon>Myxococcota</taxon>
        <taxon>Polyangia</taxon>
        <taxon>Nannocystales</taxon>
        <taxon>Nannocystaceae</taxon>
        <taxon>Enhygromyxa</taxon>
    </lineage>
</organism>
<dbReference type="AlphaFoldDB" id="A0A0C2CXB9"/>
<dbReference type="Proteomes" id="UP000031599">
    <property type="component" value="Unassembled WGS sequence"/>
</dbReference>
<accession>A0A0C2CXB9</accession>